<protein>
    <submittedName>
        <fullName evidence="2">Uncharacterized protein</fullName>
    </submittedName>
</protein>
<evidence type="ECO:0000256" key="1">
    <source>
        <dbReference type="SAM" id="MobiDB-lite"/>
    </source>
</evidence>
<accession>A0ABR3PP90</accession>
<reference evidence="2 3" key="1">
    <citation type="submission" date="2024-07" db="EMBL/GenBank/DDBJ databases">
        <title>Draft sequence of the Neodothiora populina.</title>
        <authorList>
            <person name="Drown D.D."/>
            <person name="Schuette U.S."/>
            <person name="Buechlein A.B."/>
            <person name="Rusch D.R."/>
            <person name="Winton L.W."/>
            <person name="Adams G.A."/>
        </authorList>
    </citation>
    <scope>NUCLEOTIDE SEQUENCE [LARGE SCALE GENOMIC DNA]</scope>
    <source>
        <strain evidence="2 3">CPC 39397</strain>
    </source>
</reference>
<comment type="caution">
    <text evidence="2">The sequence shown here is derived from an EMBL/GenBank/DDBJ whole genome shotgun (WGS) entry which is preliminary data.</text>
</comment>
<feature type="compositionally biased region" description="Pro residues" evidence="1">
    <location>
        <begin position="215"/>
        <end position="226"/>
    </location>
</feature>
<feature type="compositionally biased region" description="Low complexity" evidence="1">
    <location>
        <begin position="112"/>
        <end position="146"/>
    </location>
</feature>
<gene>
    <name evidence="2" type="ORF">AAFC00_001237</name>
</gene>
<dbReference type="Proteomes" id="UP001562354">
    <property type="component" value="Unassembled WGS sequence"/>
</dbReference>
<dbReference type="RefSeq" id="XP_069203868.1">
    <property type="nucleotide sequence ID" value="XM_069340400.1"/>
</dbReference>
<evidence type="ECO:0000313" key="3">
    <source>
        <dbReference type="Proteomes" id="UP001562354"/>
    </source>
</evidence>
<keyword evidence="3" id="KW-1185">Reference proteome</keyword>
<evidence type="ECO:0000313" key="2">
    <source>
        <dbReference type="EMBL" id="KAL1311019.1"/>
    </source>
</evidence>
<feature type="region of interest" description="Disordered" evidence="1">
    <location>
        <begin position="87"/>
        <end position="252"/>
    </location>
</feature>
<organism evidence="2 3">
    <name type="scientific">Neodothiora populina</name>
    <dbReference type="NCBI Taxonomy" id="2781224"/>
    <lineage>
        <taxon>Eukaryota</taxon>
        <taxon>Fungi</taxon>
        <taxon>Dikarya</taxon>
        <taxon>Ascomycota</taxon>
        <taxon>Pezizomycotina</taxon>
        <taxon>Dothideomycetes</taxon>
        <taxon>Dothideomycetidae</taxon>
        <taxon>Dothideales</taxon>
        <taxon>Dothioraceae</taxon>
        <taxon>Neodothiora</taxon>
    </lineage>
</organism>
<dbReference type="EMBL" id="JBFMKM010000003">
    <property type="protein sequence ID" value="KAL1311019.1"/>
    <property type="molecule type" value="Genomic_DNA"/>
</dbReference>
<sequence>MTGFITNYIQSTATNLLATGISAAGTVAGNAVGGVGSLIENSGRNVGDGVANGIKSWGDYINSYGDKVTGATAASSGTAVAKKTAVKPATGPTAVKKSLPASTAPKAFPSTAQKALPPAGGKPKALPAPQSTNGKKSISAASKPKPMGVSNDTLKKTPAAPSVYAASTPASPTPSASSKTTSSGKKTISAASKPKPAGVSGLPKPPTGPSLNSVPRPPTGPTPPSDPFKSNKTSSGKVKISAASRPKPAIKV</sequence>
<name>A0ABR3PP90_9PEZI</name>
<feature type="compositionally biased region" description="Low complexity" evidence="1">
    <location>
        <begin position="157"/>
        <end position="193"/>
    </location>
</feature>
<proteinExistence type="predicted"/>
<dbReference type="GeneID" id="95974940"/>